<sequence>MGCEWLCEHVEPAARTLFLLARAGAIGLPGSLEPTTLQRRTADAARRTGRAATRLAPSPLRCGESPRRNRQGGRLPPNTTHAPARQSRYLAPLPAAPTQAQQLTTPPGFILGQEPRARKAAAFEHGGDAWGEARWAGQAAVRVCERRGWRNTRVLVRRGGSGSGPAAIPPLLARFASERGGAPPLPPLPRPLTAQPDHCAPPP</sequence>
<protein>
    <submittedName>
        <fullName evidence="2">Uncharacterized protein</fullName>
    </submittedName>
</protein>
<organism evidence="2 3">
    <name type="scientific">Calocera cornea HHB12733</name>
    <dbReference type="NCBI Taxonomy" id="1353952"/>
    <lineage>
        <taxon>Eukaryota</taxon>
        <taxon>Fungi</taxon>
        <taxon>Dikarya</taxon>
        <taxon>Basidiomycota</taxon>
        <taxon>Agaricomycotina</taxon>
        <taxon>Dacrymycetes</taxon>
        <taxon>Dacrymycetales</taxon>
        <taxon>Dacrymycetaceae</taxon>
        <taxon>Calocera</taxon>
    </lineage>
</organism>
<evidence type="ECO:0000256" key="1">
    <source>
        <dbReference type="SAM" id="MobiDB-lite"/>
    </source>
</evidence>
<dbReference type="Proteomes" id="UP000076842">
    <property type="component" value="Unassembled WGS sequence"/>
</dbReference>
<proteinExistence type="predicted"/>
<feature type="region of interest" description="Disordered" evidence="1">
    <location>
        <begin position="46"/>
        <end position="84"/>
    </location>
</feature>
<keyword evidence="3" id="KW-1185">Reference proteome</keyword>
<reference evidence="2 3" key="1">
    <citation type="journal article" date="2016" name="Mol. Biol. Evol.">
        <title>Comparative Genomics of Early-Diverging Mushroom-Forming Fungi Provides Insights into the Origins of Lignocellulose Decay Capabilities.</title>
        <authorList>
            <person name="Nagy L.G."/>
            <person name="Riley R."/>
            <person name="Tritt A."/>
            <person name="Adam C."/>
            <person name="Daum C."/>
            <person name="Floudas D."/>
            <person name="Sun H."/>
            <person name="Yadav J.S."/>
            <person name="Pangilinan J."/>
            <person name="Larsson K.H."/>
            <person name="Matsuura K."/>
            <person name="Barry K."/>
            <person name="Labutti K."/>
            <person name="Kuo R."/>
            <person name="Ohm R.A."/>
            <person name="Bhattacharya S.S."/>
            <person name="Shirouzu T."/>
            <person name="Yoshinaga Y."/>
            <person name="Martin F.M."/>
            <person name="Grigoriev I.V."/>
            <person name="Hibbett D.S."/>
        </authorList>
    </citation>
    <scope>NUCLEOTIDE SEQUENCE [LARGE SCALE GENOMIC DNA]</scope>
    <source>
        <strain evidence="2 3">HHB12733</strain>
    </source>
</reference>
<evidence type="ECO:0000313" key="2">
    <source>
        <dbReference type="EMBL" id="KZT55153.1"/>
    </source>
</evidence>
<accession>A0A165EMF4</accession>
<dbReference type="InParanoid" id="A0A165EMF4"/>
<gene>
    <name evidence="2" type="ORF">CALCODRAFT_359963</name>
</gene>
<evidence type="ECO:0000313" key="3">
    <source>
        <dbReference type="Proteomes" id="UP000076842"/>
    </source>
</evidence>
<dbReference type="AlphaFoldDB" id="A0A165EMF4"/>
<feature type="region of interest" description="Disordered" evidence="1">
    <location>
        <begin position="177"/>
        <end position="203"/>
    </location>
</feature>
<name>A0A165EMF4_9BASI</name>
<dbReference type="EMBL" id="KV424000">
    <property type="protein sequence ID" value="KZT55153.1"/>
    <property type="molecule type" value="Genomic_DNA"/>
</dbReference>